<dbReference type="Proteomes" id="UP001218218">
    <property type="component" value="Unassembled WGS sequence"/>
</dbReference>
<sequence>CELCGRQTDQITTHHLYPRVTVRKAAKSGFPFTRKQKDSVAAMCWPCHCIVHRLIPADILAASFHSIDLL</sequence>
<dbReference type="PANTHER" id="PTHR37827:SF1">
    <property type="entry name" value="HNH DOMAIN-CONTAINING PROTEIN"/>
    <property type="match status" value="1"/>
</dbReference>
<comment type="caution">
    <text evidence="1">The sequence shown here is derived from an EMBL/GenBank/DDBJ whole genome shotgun (WGS) entry which is preliminary data.</text>
</comment>
<evidence type="ECO:0008006" key="3">
    <source>
        <dbReference type="Google" id="ProtNLM"/>
    </source>
</evidence>
<feature type="non-terminal residue" evidence="1">
    <location>
        <position position="70"/>
    </location>
</feature>
<gene>
    <name evidence="1" type="ORF">DFH08DRAFT_672059</name>
</gene>
<name>A0AAD7EHW8_9AGAR</name>
<organism evidence="1 2">
    <name type="scientific">Mycena albidolilacea</name>
    <dbReference type="NCBI Taxonomy" id="1033008"/>
    <lineage>
        <taxon>Eukaryota</taxon>
        <taxon>Fungi</taxon>
        <taxon>Dikarya</taxon>
        <taxon>Basidiomycota</taxon>
        <taxon>Agaricomycotina</taxon>
        <taxon>Agaricomycetes</taxon>
        <taxon>Agaricomycetidae</taxon>
        <taxon>Agaricales</taxon>
        <taxon>Marasmiineae</taxon>
        <taxon>Mycenaceae</taxon>
        <taxon>Mycena</taxon>
    </lineage>
</organism>
<evidence type="ECO:0000313" key="1">
    <source>
        <dbReference type="EMBL" id="KAJ7327485.1"/>
    </source>
</evidence>
<dbReference type="AlphaFoldDB" id="A0AAD7EHW8"/>
<protein>
    <recommendedName>
        <fullName evidence="3">HNH endonuclease</fullName>
    </recommendedName>
</protein>
<dbReference type="EMBL" id="JARIHO010000041">
    <property type="protein sequence ID" value="KAJ7327485.1"/>
    <property type="molecule type" value="Genomic_DNA"/>
</dbReference>
<accession>A0AAD7EHW8</accession>
<dbReference type="PANTHER" id="PTHR37827">
    <property type="entry name" value="TUDOR DOMAIN-CONTAINING PROTEIN"/>
    <property type="match status" value="1"/>
</dbReference>
<proteinExistence type="predicted"/>
<keyword evidence="2" id="KW-1185">Reference proteome</keyword>
<feature type="non-terminal residue" evidence="1">
    <location>
        <position position="1"/>
    </location>
</feature>
<reference evidence="1" key="1">
    <citation type="submission" date="2023-03" db="EMBL/GenBank/DDBJ databases">
        <title>Massive genome expansion in bonnet fungi (Mycena s.s.) driven by repeated elements and novel gene families across ecological guilds.</title>
        <authorList>
            <consortium name="Lawrence Berkeley National Laboratory"/>
            <person name="Harder C.B."/>
            <person name="Miyauchi S."/>
            <person name="Viragh M."/>
            <person name="Kuo A."/>
            <person name="Thoen E."/>
            <person name="Andreopoulos B."/>
            <person name="Lu D."/>
            <person name="Skrede I."/>
            <person name="Drula E."/>
            <person name="Henrissat B."/>
            <person name="Morin E."/>
            <person name="Kohler A."/>
            <person name="Barry K."/>
            <person name="LaButti K."/>
            <person name="Morin E."/>
            <person name="Salamov A."/>
            <person name="Lipzen A."/>
            <person name="Mereny Z."/>
            <person name="Hegedus B."/>
            <person name="Baldrian P."/>
            <person name="Stursova M."/>
            <person name="Weitz H."/>
            <person name="Taylor A."/>
            <person name="Grigoriev I.V."/>
            <person name="Nagy L.G."/>
            <person name="Martin F."/>
            <person name="Kauserud H."/>
        </authorList>
    </citation>
    <scope>NUCLEOTIDE SEQUENCE</scope>
    <source>
        <strain evidence="1">CBHHK002</strain>
    </source>
</reference>
<evidence type="ECO:0000313" key="2">
    <source>
        <dbReference type="Proteomes" id="UP001218218"/>
    </source>
</evidence>